<proteinExistence type="predicted"/>
<dbReference type="Proteomes" id="UP000199597">
    <property type="component" value="Chromosome I"/>
</dbReference>
<gene>
    <name evidence="2" type="ORF">SAMN04489752_3620</name>
</gene>
<organism evidence="2 3">
    <name type="scientific">Brevibacterium siliguriense</name>
    <dbReference type="NCBI Taxonomy" id="1136497"/>
    <lineage>
        <taxon>Bacteria</taxon>
        <taxon>Bacillati</taxon>
        <taxon>Actinomycetota</taxon>
        <taxon>Actinomycetes</taxon>
        <taxon>Micrococcales</taxon>
        <taxon>Brevibacteriaceae</taxon>
        <taxon>Brevibacterium</taxon>
    </lineage>
</organism>
<dbReference type="EMBL" id="LT629766">
    <property type="protein sequence ID" value="SDT18750.1"/>
    <property type="molecule type" value="Genomic_DNA"/>
</dbReference>
<dbReference type="STRING" id="1136497.SAMN04489752_3620"/>
<keyword evidence="3" id="KW-1185">Reference proteome</keyword>
<feature type="compositionally biased region" description="Basic and acidic residues" evidence="1">
    <location>
        <begin position="67"/>
        <end position="76"/>
    </location>
</feature>
<name>A0A1H1YBB9_9MICO</name>
<accession>A0A1H1YBB9</accession>
<sequence>MPITPIDLEKLGALIAESRDPLVFTHRSALEAHLTRLLDSEATPVTDDATDAIGPVSTASGIAEPDVEPHDTGVGR</sequence>
<evidence type="ECO:0000313" key="2">
    <source>
        <dbReference type="EMBL" id="SDT18750.1"/>
    </source>
</evidence>
<protein>
    <submittedName>
        <fullName evidence="2">Uncharacterized protein</fullName>
    </submittedName>
</protein>
<dbReference type="RefSeq" id="WP_092016931.1">
    <property type="nucleotide sequence ID" value="NZ_LT629766.1"/>
</dbReference>
<feature type="region of interest" description="Disordered" evidence="1">
    <location>
        <begin position="40"/>
        <end position="76"/>
    </location>
</feature>
<dbReference type="OrthoDB" id="9803111at2"/>
<evidence type="ECO:0000256" key="1">
    <source>
        <dbReference type="SAM" id="MobiDB-lite"/>
    </source>
</evidence>
<evidence type="ECO:0000313" key="3">
    <source>
        <dbReference type="Proteomes" id="UP000199597"/>
    </source>
</evidence>
<reference evidence="3" key="1">
    <citation type="submission" date="2016-10" db="EMBL/GenBank/DDBJ databases">
        <authorList>
            <person name="Varghese N."/>
            <person name="Submissions S."/>
        </authorList>
    </citation>
    <scope>NUCLEOTIDE SEQUENCE [LARGE SCALE GENOMIC DNA]</scope>
    <source>
        <strain evidence="3">DSM 23676</strain>
    </source>
</reference>
<dbReference type="AlphaFoldDB" id="A0A1H1YBB9"/>